<gene>
    <name evidence="5" type="ORF">WN55_09216</name>
</gene>
<dbReference type="EMBL" id="KQ434846">
    <property type="protein sequence ID" value="KZC08312.1"/>
    <property type="molecule type" value="Genomic_DNA"/>
</dbReference>
<name>A0A154P8Y8_DUFNO</name>
<accession>A0A154P8Y8</accession>
<keyword evidence="2" id="KW-0677">Repeat</keyword>
<keyword evidence="6" id="KW-1185">Reference proteome</keyword>
<evidence type="ECO:0000256" key="2">
    <source>
        <dbReference type="ARBA" id="ARBA00022737"/>
    </source>
</evidence>
<feature type="compositionally biased region" description="Polar residues" evidence="3">
    <location>
        <begin position="21"/>
        <end position="31"/>
    </location>
</feature>
<feature type="compositionally biased region" description="Polar residues" evidence="3">
    <location>
        <begin position="179"/>
        <end position="189"/>
    </location>
</feature>
<dbReference type="PANTHER" id="PTHR24179:SF21">
    <property type="entry name" value="MYOSIN BINDING SUBUNIT, ISOFORM O"/>
    <property type="match status" value="1"/>
</dbReference>
<dbReference type="Gene3D" id="6.10.250.1820">
    <property type="match status" value="1"/>
</dbReference>
<protein>
    <submittedName>
        <fullName evidence="5">Protein phosphatase 1 regulatory subunit 12A</fullName>
    </submittedName>
</protein>
<evidence type="ECO:0000256" key="1">
    <source>
        <dbReference type="ARBA" id="ARBA00022473"/>
    </source>
</evidence>
<dbReference type="PANTHER" id="PTHR24179">
    <property type="entry name" value="PROTEIN PHOSPHATASE 1 REGULATORY SUBUNIT 12"/>
    <property type="match status" value="1"/>
</dbReference>
<dbReference type="InterPro" id="IPR051226">
    <property type="entry name" value="PP1_Regulatory_Subunit"/>
</dbReference>
<dbReference type="GO" id="GO:0004857">
    <property type="term" value="F:enzyme inhibitor activity"/>
    <property type="evidence" value="ECO:0007669"/>
    <property type="project" value="TreeGrafter"/>
</dbReference>
<dbReference type="GO" id="GO:0005737">
    <property type="term" value="C:cytoplasm"/>
    <property type="evidence" value="ECO:0007669"/>
    <property type="project" value="TreeGrafter"/>
</dbReference>
<feature type="domain" description="cGMP-dependent protein kinase interacting" evidence="4">
    <location>
        <begin position="145"/>
        <end position="241"/>
    </location>
</feature>
<feature type="compositionally biased region" description="Polar residues" evidence="3">
    <location>
        <begin position="1"/>
        <end position="12"/>
    </location>
</feature>
<dbReference type="GO" id="GO:0019208">
    <property type="term" value="F:phosphatase regulator activity"/>
    <property type="evidence" value="ECO:0007669"/>
    <property type="project" value="TreeGrafter"/>
</dbReference>
<dbReference type="InterPro" id="IPR031775">
    <property type="entry name" value="PRKG1_interact"/>
</dbReference>
<feature type="region of interest" description="Disordered" evidence="3">
    <location>
        <begin position="1"/>
        <end position="203"/>
    </location>
</feature>
<dbReference type="AlphaFoldDB" id="A0A154P8Y8"/>
<evidence type="ECO:0000256" key="3">
    <source>
        <dbReference type="SAM" id="MobiDB-lite"/>
    </source>
</evidence>
<sequence>MRRPSAGSSVPRPSSAPVETIATSSAETTVTLPLRRSLKQPEDKEQDKENDSRNAQATQAVIQRRRRPKRRSTGVVHVDMDEIDPEKQDLTAGGDCDESKINHNESGNDRSGRSNRLGSISSLSSEAPSMSARIKSTTSENGELDYKKLYEESQAENERLKEKLRRSDEQLKEARNSLDKAQSAQNKTVLSEAEKRERRAMERKLSEMEEELKVMDQLKCENQRLKDENGALIRVISKLSK</sequence>
<feature type="compositionally biased region" description="Basic and acidic residues" evidence="3">
    <location>
        <begin position="97"/>
        <end position="112"/>
    </location>
</feature>
<dbReference type="OrthoDB" id="19014at2759"/>
<dbReference type="STRING" id="178035.A0A154P8Y8"/>
<proteinExistence type="predicted"/>
<evidence type="ECO:0000259" key="4">
    <source>
        <dbReference type="Pfam" id="PF15898"/>
    </source>
</evidence>
<reference evidence="5 6" key="1">
    <citation type="submission" date="2015-07" db="EMBL/GenBank/DDBJ databases">
        <title>The genome of Dufourea novaeangliae.</title>
        <authorList>
            <person name="Pan H."/>
            <person name="Kapheim K."/>
        </authorList>
    </citation>
    <scope>NUCLEOTIDE SEQUENCE [LARGE SCALE GENOMIC DNA]</scope>
    <source>
        <strain evidence="5">0120121106</strain>
        <tissue evidence="5">Whole body</tissue>
    </source>
</reference>
<feature type="compositionally biased region" description="Basic and acidic residues" evidence="3">
    <location>
        <begin position="39"/>
        <end position="52"/>
    </location>
</feature>
<feature type="compositionally biased region" description="Basic and acidic residues" evidence="3">
    <location>
        <begin position="144"/>
        <end position="178"/>
    </location>
</feature>
<feature type="compositionally biased region" description="Basic and acidic residues" evidence="3">
    <location>
        <begin position="192"/>
        <end position="203"/>
    </location>
</feature>
<keyword evidence="1" id="KW-0217">Developmental protein</keyword>
<organism evidence="5 6">
    <name type="scientific">Dufourea novaeangliae</name>
    <name type="common">Sweat bee</name>
    <dbReference type="NCBI Taxonomy" id="178035"/>
    <lineage>
        <taxon>Eukaryota</taxon>
        <taxon>Metazoa</taxon>
        <taxon>Ecdysozoa</taxon>
        <taxon>Arthropoda</taxon>
        <taxon>Hexapoda</taxon>
        <taxon>Insecta</taxon>
        <taxon>Pterygota</taxon>
        <taxon>Neoptera</taxon>
        <taxon>Endopterygota</taxon>
        <taxon>Hymenoptera</taxon>
        <taxon>Apocrita</taxon>
        <taxon>Aculeata</taxon>
        <taxon>Apoidea</taxon>
        <taxon>Anthophila</taxon>
        <taxon>Halictidae</taxon>
        <taxon>Rophitinae</taxon>
        <taxon>Dufourea</taxon>
    </lineage>
</organism>
<dbReference type="Pfam" id="PF15898">
    <property type="entry name" value="PRKG1_interact"/>
    <property type="match status" value="1"/>
</dbReference>
<feature type="compositionally biased region" description="Basic residues" evidence="3">
    <location>
        <begin position="63"/>
        <end position="72"/>
    </location>
</feature>
<dbReference type="GO" id="GO:0019901">
    <property type="term" value="F:protein kinase binding"/>
    <property type="evidence" value="ECO:0007669"/>
    <property type="project" value="InterPro"/>
</dbReference>
<evidence type="ECO:0000313" key="5">
    <source>
        <dbReference type="EMBL" id="KZC08312.1"/>
    </source>
</evidence>
<feature type="compositionally biased region" description="Low complexity" evidence="3">
    <location>
        <begin position="114"/>
        <end position="133"/>
    </location>
</feature>
<dbReference type="Proteomes" id="UP000076502">
    <property type="component" value="Unassembled WGS sequence"/>
</dbReference>
<evidence type="ECO:0000313" key="6">
    <source>
        <dbReference type="Proteomes" id="UP000076502"/>
    </source>
</evidence>